<feature type="compositionally biased region" description="Low complexity" evidence="1">
    <location>
        <begin position="251"/>
        <end position="260"/>
    </location>
</feature>
<feature type="compositionally biased region" description="Low complexity" evidence="1">
    <location>
        <begin position="299"/>
        <end position="314"/>
    </location>
</feature>
<keyword evidence="3" id="KW-1185">Reference proteome</keyword>
<feature type="compositionally biased region" description="Basic and acidic residues" evidence="1">
    <location>
        <begin position="288"/>
        <end position="298"/>
    </location>
</feature>
<evidence type="ECO:0000313" key="3">
    <source>
        <dbReference type="Proteomes" id="UP000604273"/>
    </source>
</evidence>
<feature type="compositionally biased region" description="Low complexity" evidence="1">
    <location>
        <begin position="325"/>
        <end position="336"/>
    </location>
</feature>
<feature type="compositionally biased region" description="Polar residues" evidence="1">
    <location>
        <begin position="141"/>
        <end position="152"/>
    </location>
</feature>
<evidence type="ECO:0000256" key="1">
    <source>
        <dbReference type="SAM" id="MobiDB-lite"/>
    </source>
</evidence>
<comment type="caution">
    <text evidence="2">The sequence shown here is derived from an EMBL/GenBank/DDBJ whole genome shotgun (WGS) entry which is preliminary data.</text>
</comment>
<dbReference type="OrthoDB" id="5373744at2759"/>
<feature type="compositionally biased region" description="Basic and acidic residues" evidence="1">
    <location>
        <begin position="203"/>
        <end position="236"/>
    </location>
</feature>
<organism evidence="2 3">
    <name type="scientific">Fusarium gaditjirri</name>
    <dbReference type="NCBI Taxonomy" id="282569"/>
    <lineage>
        <taxon>Eukaryota</taxon>
        <taxon>Fungi</taxon>
        <taxon>Dikarya</taxon>
        <taxon>Ascomycota</taxon>
        <taxon>Pezizomycotina</taxon>
        <taxon>Sordariomycetes</taxon>
        <taxon>Hypocreomycetidae</taxon>
        <taxon>Hypocreales</taxon>
        <taxon>Nectriaceae</taxon>
        <taxon>Fusarium</taxon>
        <taxon>Fusarium nisikadoi species complex</taxon>
    </lineage>
</organism>
<dbReference type="Proteomes" id="UP000604273">
    <property type="component" value="Unassembled WGS sequence"/>
</dbReference>
<feature type="compositionally biased region" description="Polar residues" evidence="1">
    <location>
        <begin position="364"/>
        <end position="375"/>
    </location>
</feature>
<feature type="region of interest" description="Disordered" evidence="1">
    <location>
        <begin position="1"/>
        <end position="392"/>
    </location>
</feature>
<feature type="compositionally biased region" description="Basic and acidic residues" evidence="1">
    <location>
        <begin position="165"/>
        <end position="177"/>
    </location>
</feature>
<reference evidence="2" key="2">
    <citation type="submission" date="2020-05" db="EMBL/GenBank/DDBJ databases">
        <authorList>
            <person name="Kim H.-S."/>
            <person name="Proctor R.H."/>
            <person name="Brown D.W."/>
        </authorList>
    </citation>
    <scope>NUCLEOTIDE SEQUENCE</scope>
    <source>
        <strain evidence="2">NRRL 45417</strain>
    </source>
</reference>
<feature type="compositionally biased region" description="Basic residues" evidence="1">
    <location>
        <begin position="49"/>
        <end position="59"/>
    </location>
</feature>
<proteinExistence type="predicted"/>
<accession>A0A8H4SQY0</accession>
<feature type="compositionally biased region" description="Basic and acidic residues" evidence="1">
    <location>
        <begin position="187"/>
        <end position="196"/>
    </location>
</feature>
<evidence type="ECO:0000313" key="2">
    <source>
        <dbReference type="EMBL" id="KAF4943887.1"/>
    </source>
</evidence>
<feature type="compositionally biased region" description="Basic and acidic residues" evidence="1">
    <location>
        <begin position="1"/>
        <end position="17"/>
    </location>
</feature>
<feature type="compositionally biased region" description="Pro residues" evidence="1">
    <location>
        <begin position="382"/>
        <end position="392"/>
    </location>
</feature>
<name>A0A8H4SQY0_9HYPO</name>
<feature type="compositionally biased region" description="Low complexity" evidence="1">
    <location>
        <begin position="63"/>
        <end position="72"/>
    </location>
</feature>
<feature type="compositionally biased region" description="Polar residues" evidence="1">
    <location>
        <begin position="111"/>
        <end position="126"/>
    </location>
</feature>
<dbReference type="EMBL" id="JABFAI010000482">
    <property type="protein sequence ID" value="KAF4943887.1"/>
    <property type="molecule type" value="Genomic_DNA"/>
</dbReference>
<feature type="non-terminal residue" evidence="2">
    <location>
        <position position="392"/>
    </location>
</feature>
<dbReference type="AlphaFoldDB" id="A0A8H4SQY0"/>
<feature type="compositionally biased region" description="Basic and acidic residues" evidence="1">
    <location>
        <begin position="26"/>
        <end position="48"/>
    </location>
</feature>
<gene>
    <name evidence="2" type="ORF">FGADI_13058</name>
</gene>
<sequence>MSSKDHDLEVPTDERPREKPRRSKSERKDRKDRDRDHDREKHKDPDRERRRHRTSRSSRSKLSEVSDTVSHTSSRRHRHRRERDSDEHTHRHHRAASTSDLASSDMARASTAATSILSDRISTPYPSFSKAHSKEAIVSRDSLSLPRQRSPNPSTPEPTDAPITEDSRSRKGSDSGKPDVPLSPPRTDLDADKTAVNEETPEDPAKAEYPKEETPEDETPKVETPREETPRIRTPTEELPPSEAGLGQPKSRVSSLSRSASRNEERSRVSRRSGVSSQATYVKSSSRRSGDKIRRSDSRTSSSSRRSVHRTSSTRSHRRYDVDGASSPSSAQDSSPRTPTQAPFPHGYPDAKPETPSVIDVQDVDSNLHSKTATPASAFGVAPPPPPPPPPP</sequence>
<protein>
    <submittedName>
        <fullName evidence="2">Uncharacterized protein</fullName>
    </submittedName>
</protein>
<reference evidence="2" key="1">
    <citation type="journal article" date="2020" name="BMC Genomics">
        <title>Correction to: Identification and distribution of gene clusters required for synthesis of sphingolipid metabolism inhibitors in diverse species of the filamentous fungus Fusarium.</title>
        <authorList>
            <person name="Kim H.S."/>
            <person name="Lohmar J.M."/>
            <person name="Busman M."/>
            <person name="Brown D.W."/>
            <person name="Naumann T.A."/>
            <person name="Divon H.H."/>
            <person name="Lysoe E."/>
            <person name="Uhlig S."/>
            <person name="Proctor R.H."/>
        </authorList>
    </citation>
    <scope>NUCLEOTIDE SEQUENCE</scope>
    <source>
        <strain evidence="2">NRRL 45417</strain>
    </source>
</reference>